<proteinExistence type="predicted"/>
<comment type="caution">
    <text evidence="1">The sequence shown here is derived from an EMBL/GenBank/DDBJ whole genome shotgun (WGS) entry which is preliminary data.</text>
</comment>
<dbReference type="EMBL" id="JAGJCB010000021">
    <property type="protein sequence ID" value="MBP0905380.1"/>
    <property type="molecule type" value="Genomic_DNA"/>
</dbReference>
<name>A0ABS4BZ87_9FLAO</name>
<gene>
    <name evidence="1" type="ORF">J8H85_16220</name>
</gene>
<accession>A0ABS4BZ87</accession>
<evidence type="ECO:0000313" key="1">
    <source>
        <dbReference type="EMBL" id="MBP0905380.1"/>
    </source>
</evidence>
<reference evidence="1 2" key="1">
    <citation type="submission" date="2021-04" db="EMBL/GenBank/DDBJ databases">
        <title>Mariniflexile gromovii gen. nov., sp. nov., a gliding bacterium isolated from the sea urchin Strongylocentrotus intermedius.</title>
        <authorList>
            <person name="Ko S."/>
            <person name="Le V."/>
            <person name="Ahn C.-Y."/>
            <person name="Oh H.-M."/>
        </authorList>
    </citation>
    <scope>NUCLEOTIDE SEQUENCE [LARGE SCALE GENOMIC DNA]</scope>
    <source>
        <strain evidence="1 2">KCTC 12570</strain>
    </source>
</reference>
<dbReference type="Proteomes" id="UP000670776">
    <property type="component" value="Unassembled WGS sequence"/>
</dbReference>
<evidence type="ECO:0008006" key="3">
    <source>
        <dbReference type="Google" id="ProtNLM"/>
    </source>
</evidence>
<keyword evidence="2" id="KW-1185">Reference proteome</keyword>
<dbReference type="RefSeq" id="WP_209656357.1">
    <property type="nucleotide sequence ID" value="NZ_JAGJCB010000021.1"/>
</dbReference>
<evidence type="ECO:0000313" key="2">
    <source>
        <dbReference type="Proteomes" id="UP000670776"/>
    </source>
</evidence>
<sequence length="330" mass="37148">MIKDLQNINIKAVLIGLLFFLIPLQNEAKSIPPHEHSAFEFFCDLCGCSTSSGSSSFGTLGNVSFVGVRYIYQDFKSKDGIFSNSPTSTERFNTYQLWGRVPISERFSLNAIIPYQDLKREFEDRSEHRNGLGDMSIIGWYQFKFYKKKAENEDDANEERELSAHQLNFGLGAKLPTGAFEEGLANRVNPGFQVGTGSFDAVFSLMHTYSRNKVGVNTTATYYLKTENKNEYRFGNQFSFASNVYYNVPFEKSALSPFIGVSGDVYDSIKQFGEALQGTNGNIVNGTLGSEFMVDKFIVGANYTFPINQHLFGDNVTSKNRFTIYLNYVL</sequence>
<protein>
    <recommendedName>
        <fullName evidence="3">Outer membrane beta-barrel porin/alpha-amylase</fullName>
    </recommendedName>
</protein>
<organism evidence="1 2">
    <name type="scientific">Mariniflexile gromovii</name>
    <dbReference type="NCBI Taxonomy" id="362523"/>
    <lineage>
        <taxon>Bacteria</taxon>
        <taxon>Pseudomonadati</taxon>
        <taxon>Bacteroidota</taxon>
        <taxon>Flavobacteriia</taxon>
        <taxon>Flavobacteriales</taxon>
        <taxon>Flavobacteriaceae</taxon>
        <taxon>Mariniflexile</taxon>
    </lineage>
</organism>